<protein>
    <recommendedName>
        <fullName evidence="5">Protein kinase domain-containing protein</fullName>
    </recommendedName>
</protein>
<keyword evidence="7" id="KW-1185">Reference proteome</keyword>
<evidence type="ECO:0000313" key="6">
    <source>
        <dbReference type="EMBL" id="QJX01052.1"/>
    </source>
</evidence>
<dbReference type="Proteomes" id="UP000503447">
    <property type="component" value="Chromosome"/>
</dbReference>
<evidence type="ECO:0000259" key="5">
    <source>
        <dbReference type="PROSITE" id="PS50011"/>
    </source>
</evidence>
<dbReference type="Pfam" id="PF00069">
    <property type="entry name" value="Pkinase"/>
    <property type="match status" value="1"/>
</dbReference>
<dbReference type="GO" id="GO:0004674">
    <property type="term" value="F:protein serine/threonine kinase activity"/>
    <property type="evidence" value="ECO:0007669"/>
    <property type="project" value="TreeGrafter"/>
</dbReference>
<reference evidence="7" key="1">
    <citation type="submission" date="2020-05" db="EMBL/GenBank/DDBJ databases">
        <title>Frigoriglobus tundricola gen. nov., sp. nov., a psychrotolerant cellulolytic planctomycete of the family Gemmataceae with two divergent copies of 16S rRNA gene.</title>
        <authorList>
            <person name="Kulichevskaya I.S."/>
            <person name="Ivanova A.A."/>
            <person name="Naumoff D.G."/>
            <person name="Beletsky A.V."/>
            <person name="Rijpstra W.I.C."/>
            <person name="Sinninghe Damste J.S."/>
            <person name="Mardanov A.V."/>
            <person name="Ravin N.V."/>
            <person name="Dedysh S.N."/>
        </authorList>
    </citation>
    <scope>NUCLEOTIDE SEQUENCE [LARGE SCALE GENOMIC DNA]</scope>
    <source>
        <strain evidence="7">PL17</strain>
    </source>
</reference>
<evidence type="ECO:0000313" key="7">
    <source>
        <dbReference type="Proteomes" id="UP000503447"/>
    </source>
</evidence>
<evidence type="ECO:0000256" key="3">
    <source>
        <dbReference type="ARBA" id="ARBA00022777"/>
    </source>
</evidence>
<keyword evidence="4" id="KW-0067">ATP-binding</keyword>
<dbReference type="PANTHER" id="PTHR43289">
    <property type="entry name" value="MITOGEN-ACTIVATED PROTEIN KINASE KINASE KINASE 20-RELATED"/>
    <property type="match status" value="1"/>
</dbReference>
<dbReference type="CDD" id="cd14014">
    <property type="entry name" value="STKc_PknB_like"/>
    <property type="match status" value="1"/>
</dbReference>
<dbReference type="EMBL" id="CP053452">
    <property type="protein sequence ID" value="QJX01052.1"/>
    <property type="molecule type" value="Genomic_DNA"/>
</dbReference>
<sequence>MGHVFLARHRVFGRRAAVKVVRPDRSGDERVRARFLREVRALGQLDHLNVVHGYDAGTVGRAYFLAMEYVPGPDLGQMLLSGETPPLGRACEFARQAALGLHHMHERGLVHRDVKPSNLSLAEDGRTLKVLDVGLVKNPMADTGEELTRAGWLVGTADYAAPEQVVDARAADHRADQYALGGTLYHMLSGDLPFPEGTPVARALRRVTEVAPPLSAKRPDVPSALAELVGRLLARRPEDRFPSARAVADALAPFATPLTHAADETVVNLGTSPALLTLPDRPQV</sequence>
<organism evidence="6 7">
    <name type="scientific">Frigoriglobus tundricola</name>
    <dbReference type="NCBI Taxonomy" id="2774151"/>
    <lineage>
        <taxon>Bacteria</taxon>
        <taxon>Pseudomonadati</taxon>
        <taxon>Planctomycetota</taxon>
        <taxon>Planctomycetia</taxon>
        <taxon>Gemmatales</taxon>
        <taxon>Gemmataceae</taxon>
        <taxon>Frigoriglobus</taxon>
    </lineage>
</organism>
<accession>A0A6M5Z641</accession>
<name>A0A6M5Z641_9BACT</name>
<dbReference type="PANTHER" id="PTHR43289:SF34">
    <property type="entry name" value="SERINE_THREONINE-PROTEIN KINASE YBDM-RELATED"/>
    <property type="match status" value="1"/>
</dbReference>
<dbReference type="Gene3D" id="3.30.200.20">
    <property type="entry name" value="Phosphorylase Kinase, domain 1"/>
    <property type="match status" value="1"/>
</dbReference>
<keyword evidence="3" id="KW-0418">Kinase</keyword>
<dbReference type="AlphaFoldDB" id="A0A6M5Z641"/>
<dbReference type="PROSITE" id="PS50011">
    <property type="entry name" value="PROTEIN_KINASE_DOM"/>
    <property type="match status" value="1"/>
</dbReference>
<dbReference type="GO" id="GO:0005524">
    <property type="term" value="F:ATP binding"/>
    <property type="evidence" value="ECO:0007669"/>
    <property type="project" value="UniProtKB-KW"/>
</dbReference>
<keyword evidence="2" id="KW-0547">Nucleotide-binding</keyword>
<dbReference type="SUPFAM" id="SSF56112">
    <property type="entry name" value="Protein kinase-like (PK-like)"/>
    <property type="match status" value="1"/>
</dbReference>
<feature type="domain" description="Protein kinase" evidence="5">
    <location>
        <begin position="1"/>
        <end position="255"/>
    </location>
</feature>
<dbReference type="InterPro" id="IPR011009">
    <property type="entry name" value="Kinase-like_dom_sf"/>
</dbReference>
<dbReference type="InterPro" id="IPR000719">
    <property type="entry name" value="Prot_kinase_dom"/>
</dbReference>
<dbReference type="SMART" id="SM00220">
    <property type="entry name" value="S_TKc"/>
    <property type="match status" value="1"/>
</dbReference>
<evidence type="ECO:0000256" key="4">
    <source>
        <dbReference type="ARBA" id="ARBA00022840"/>
    </source>
</evidence>
<proteinExistence type="predicted"/>
<keyword evidence="1" id="KW-0808">Transferase</keyword>
<dbReference type="PIRSF" id="PIRSF000654">
    <property type="entry name" value="Integrin-linked_kinase"/>
    <property type="match status" value="1"/>
</dbReference>
<evidence type="ECO:0000256" key="2">
    <source>
        <dbReference type="ARBA" id="ARBA00022741"/>
    </source>
</evidence>
<dbReference type="RefSeq" id="WP_171475679.1">
    <property type="nucleotide sequence ID" value="NZ_CP053452.2"/>
</dbReference>
<dbReference type="KEGG" id="ftj:FTUN_8690"/>
<gene>
    <name evidence="6" type="ORF">FTUN_8690</name>
</gene>
<dbReference type="Gene3D" id="1.10.510.10">
    <property type="entry name" value="Transferase(Phosphotransferase) domain 1"/>
    <property type="match status" value="1"/>
</dbReference>
<evidence type="ECO:0000256" key="1">
    <source>
        <dbReference type="ARBA" id="ARBA00022679"/>
    </source>
</evidence>